<keyword evidence="6" id="KW-1185">Reference proteome</keyword>
<dbReference type="AlphaFoldDB" id="A0A2G5IBF1"/>
<feature type="region of interest" description="Disordered" evidence="1">
    <location>
        <begin position="68"/>
        <end position="109"/>
    </location>
</feature>
<dbReference type="InterPro" id="IPR001810">
    <property type="entry name" value="F-box_dom"/>
</dbReference>
<sequence>MKLPQPNVIQLALALVKPQQKYHNRRTTAFSTLLDTFTTQLFASHRDVHGNKTPAMTRQILERRRTIPDLRNSPPLPKQHGFEKMDSTNTACKRNGSHSQTLDSSKNSSATLKLHELPEELLQDMLEYLDRAALKHLSLTSKWCYDKAVPYLWREVDLVDCKGPDRFSGYRDVVEQPRHDDHDDTPLIKKLFLLATKPKLAEHVQVLTHRCHMPPPAIFHELPKMSFSGMTLSSDPRTIALCKMAVANMTKVHTLRIILGHANLVDALLRCFFDEDRAKKEGVVSVRRLWLENCRISAGLNLQMDPRVGNPFELPTRLTFEGLESVRLRRLPFRPVSSAELSVAKHLVYARHSSTRPLQDGVGGRFEASTSTVVSELRAGQEYHRRMEELAVLEEAVPGSILEDELQVDDKCPLAQMFESAHKYDEQEYEALEASIELPEQIRNLGKLTRRERAVMAYRGVALDVSLDAEMALSMPQPLLNMQRETVTSADTAMLMLKNASDTLTSINLDWIMGSDHRTAYMGGSGRAYQQWVGMFRIFFELRFPNLRSLQLRNCVVAGTTIPWDILLLDSSPEFSEQRPTNGQAAVQDGSSPTFAPLAFMEAHPEIRCLAWPMSNFFSDKPSTSIRRRVDVVMDNLARNLVDLRVDTKYSEHGEPYTDDDDLEYSIYRERRRRFISELVPKLRRLESIKIEGGMPRDERREILRALHACPLQKIVTIGICSPLGNTWGRDGADVIGLVDQHDRANMEAEDKSTVNALGGSRLHSPDPDTFTFQPIYRWDGQPPMLHTIASYHARTVRELKFCGWKGAPLLLNPPPITTPLLSSLRHFHKLENIHISIWLPTHFEGAPRDSEIISYWTDTRSPESTALTLVAAEELEAGWEKELRTKYAPNALAWRVTNMLGKFLSEEVKMRKGGVKVRASFSVGDWGGIFDLDVRVGKGSLGSDICLGFEGPREELEEKRRREKLDNRRWF</sequence>
<dbReference type="SUPFAM" id="SSF81383">
    <property type="entry name" value="F-box domain"/>
    <property type="match status" value="1"/>
</dbReference>
<dbReference type="PROSITE" id="PS50181">
    <property type="entry name" value="FBOX"/>
    <property type="match status" value="1"/>
</dbReference>
<name>A0A2G5IBF1_CERBT</name>
<protein>
    <recommendedName>
        <fullName evidence="2">F-box domain-containing protein</fullName>
    </recommendedName>
</protein>
<evidence type="ECO:0000313" key="3">
    <source>
        <dbReference type="EMBL" id="PIB02032.1"/>
    </source>
</evidence>
<organism evidence="3 5">
    <name type="scientific">Cercospora beticola</name>
    <name type="common">Sugarbeet leaf spot fungus</name>
    <dbReference type="NCBI Taxonomy" id="122368"/>
    <lineage>
        <taxon>Eukaryota</taxon>
        <taxon>Fungi</taxon>
        <taxon>Dikarya</taxon>
        <taxon>Ascomycota</taxon>
        <taxon>Pezizomycotina</taxon>
        <taxon>Dothideomycetes</taxon>
        <taxon>Dothideomycetidae</taxon>
        <taxon>Mycosphaerellales</taxon>
        <taxon>Mycosphaerellaceae</taxon>
        <taxon>Cercospora</taxon>
    </lineage>
</organism>
<evidence type="ECO:0000313" key="6">
    <source>
        <dbReference type="Proteomes" id="UP001302367"/>
    </source>
</evidence>
<reference evidence="3 5" key="1">
    <citation type="submission" date="2015-10" db="EMBL/GenBank/DDBJ databases">
        <title>The cercosporin biosynthetic gene cluster was horizontally transferred to several fungal lineages and shown to be expanded in Cercospora beticola based on microsynteny with recipient genomes.</title>
        <authorList>
            <person name="De Jonge R."/>
            <person name="Ebert M.K."/>
            <person name="Suttle J.C."/>
            <person name="Jurick Ii W.M."/>
            <person name="Secor G.A."/>
            <person name="Thomma B.P."/>
            <person name="Van De Peer Y."/>
            <person name="Bolton M.D."/>
        </authorList>
    </citation>
    <scope>NUCLEOTIDE SEQUENCE [LARGE SCALE GENOMIC DNA]</scope>
    <source>
        <strain evidence="3 5">09-40</strain>
    </source>
</reference>
<feature type="compositionally biased region" description="Polar residues" evidence="1">
    <location>
        <begin position="87"/>
        <end position="109"/>
    </location>
</feature>
<evidence type="ECO:0000313" key="4">
    <source>
        <dbReference type="EMBL" id="WPA97667.1"/>
    </source>
</evidence>
<dbReference type="OrthoDB" id="47801at2759"/>
<accession>A0A2G5IBF1</accession>
<reference evidence="4 6" key="2">
    <citation type="submission" date="2023-09" db="EMBL/GenBank/DDBJ databases">
        <title>Complete-Gapless Cercospora beticola genome.</title>
        <authorList>
            <person name="Wyatt N.A."/>
            <person name="Spanner R.E."/>
            <person name="Bolton M.D."/>
        </authorList>
    </citation>
    <scope>NUCLEOTIDE SEQUENCE [LARGE SCALE GENOMIC DNA]</scope>
    <source>
        <strain evidence="4">Cb09-40</strain>
    </source>
</reference>
<evidence type="ECO:0000259" key="2">
    <source>
        <dbReference type="PROSITE" id="PS50181"/>
    </source>
</evidence>
<dbReference type="InterPro" id="IPR036047">
    <property type="entry name" value="F-box-like_dom_sf"/>
</dbReference>
<evidence type="ECO:0000313" key="5">
    <source>
        <dbReference type="Proteomes" id="UP000230605"/>
    </source>
</evidence>
<proteinExistence type="predicted"/>
<dbReference type="Proteomes" id="UP001302367">
    <property type="component" value="Chromosome 2"/>
</dbReference>
<gene>
    <name evidence="3" type="ORF">CB0940_02193</name>
    <name evidence="4" type="ORF">RHO25_002278</name>
</gene>
<dbReference type="EMBL" id="CP134185">
    <property type="protein sequence ID" value="WPA97667.1"/>
    <property type="molecule type" value="Genomic_DNA"/>
</dbReference>
<dbReference type="EMBL" id="LKMD01000100">
    <property type="protein sequence ID" value="PIB02032.1"/>
    <property type="molecule type" value="Genomic_DNA"/>
</dbReference>
<dbReference type="Proteomes" id="UP000230605">
    <property type="component" value="Chromosome 1"/>
</dbReference>
<feature type="domain" description="F-box" evidence="2">
    <location>
        <begin position="111"/>
        <end position="156"/>
    </location>
</feature>
<evidence type="ECO:0000256" key="1">
    <source>
        <dbReference type="SAM" id="MobiDB-lite"/>
    </source>
</evidence>